<organism evidence="7 8">
    <name type="scientific">Teichococcus aestuarii</name>
    <dbReference type="NCBI Taxonomy" id="568898"/>
    <lineage>
        <taxon>Bacteria</taxon>
        <taxon>Pseudomonadati</taxon>
        <taxon>Pseudomonadota</taxon>
        <taxon>Alphaproteobacteria</taxon>
        <taxon>Acetobacterales</taxon>
        <taxon>Roseomonadaceae</taxon>
        <taxon>Roseomonas</taxon>
    </lineage>
</organism>
<reference evidence="8" key="1">
    <citation type="submission" date="2017-10" db="EMBL/GenBank/DDBJ databases">
        <authorList>
            <person name="Toshchakov S.V."/>
            <person name="Goeva M.A."/>
        </authorList>
    </citation>
    <scope>NUCLEOTIDE SEQUENCE [LARGE SCALE GENOMIC DNA]</scope>
    <source>
        <strain evidence="8">JR1/69-1-13</strain>
    </source>
</reference>
<dbReference type="CDD" id="cd06225">
    <property type="entry name" value="HAMP"/>
    <property type="match status" value="1"/>
</dbReference>
<feature type="domain" description="HAMP" evidence="6">
    <location>
        <begin position="326"/>
        <end position="379"/>
    </location>
</feature>
<dbReference type="InterPro" id="IPR003660">
    <property type="entry name" value="HAMP_dom"/>
</dbReference>
<keyword evidence="8" id="KW-1185">Reference proteome</keyword>
<feature type="coiled-coil region" evidence="4">
    <location>
        <begin position="81"/>
        <end position="139"/>
    </location>
</feature>
<dbReference type="PROSITE" id="PS50885">
    <property type="entry name" value="HAMP"/>
    <property type="match status" value="1"/>
</dbReference>
<dbReference type="OrthoDB" id="9797364at2"/>
<dbReference type="Gene3D" id="6.10.340.10">
    <property type="match status" value="1"/>
</dbReference>
<evidence type="ECO:0000259" key="6">
    <source>
        <dbReference type="PROSITE" id="PS50885"/>
    </source>
</evidence>
<dbReference type="SMART" id="SM00304">
    <property type="entry name" value="HAMP"/>
    <property type="match status" value="1"/>
</dbReference>
<dbReference type="GO" id="GO:0016020">
    <property type="term" value="C:membrane"/>
    <property type="evidence" value="ECO:0007669"/>
    <property type="project" value="InterPro"/>
</dbReference>
<dbReference type="Proteomes" id="UP000245048">
    <property type="component" value="Unassembled WGS sequence"/>
</dbReference>
<feature type="domain" description="Methyl-accepting transducer" evidence="5">
    <location>
        <begin position="514"/>
        <end position="736"/>
    </location>
</feature>
<evidence type="ECO:0000256" key="4">
    <source>
        <dbReference type="SAM" id="Coils"/>
    </source>
</evidence>
<evidence type="ECO:0000256" key="2">
    <source>
        <dbReference type="ARBA" id="ARBA00029447"/>
    </source>
</evidence>
<dbReference type="InterPro" id="IPR004089">
    <property type="entry name" value="MCPsignal_dom"/>
</dbReference>
<comment type="caution">
    <text evidence="7">The sequence shown here is derived from an EMBL/GenBank/DDBJ whole genome shotgun (WGS) entry which is preliminary data.</text>
</comment>
<dbReference type="SMART" id="SM00283">
    <property type="entry name" value="MA"/>
    <property type="match status" value="1"/>
</dbReference>
<evidence type="ECO:0000313" key="8">
    <source>
        <dbReference type="Proteomes" id="UP000245048"/>
    </source>
</evidence>
<comment type="similarity">
    <text evidence="2">Belongs to the methyl-accepting chemotaxis (MCP) protein family.</text>
</comment>
<evidence type="ECO:0000259" key="5">
    <source>
        <dbReference type="PROSITE" id="PS50111"/>
    </source>
</evidence>
<keyword evidence="4" id="KW-0175">Coiled coil</keyword>
<dbReference type="PANTHER" id="PTHR32089">
    <property type="entry name" value="METHYL-ACCEPTING CHEMOTAXIS PROTEIN MCPB"/>
    <property type="match status" value="1"/>
</dbReference>
<dbReference type="RefSeq" id="WP_109516314.1">
    <property type="nucleotide sequence ID" value="NZ_PDOA01000003.1"/>
</dbReference>
<evidence type="ECO:0000256" key="3">
    <source>
        <dbReference type="PROSITE-ProRule" id="PRU00284"/>
    </source>
</evidence>
<dbReference type="SUPFAM" id="SSF55785">
    <property type="entry name" value="PYP-like sensor domain (PAS domain)"/>
    <property type="match status" value="1"/>
</dbReference>
<dbReference type="Gene3D" id="3.30.450.20">
    <property type="entry name" value="PAS domain"/>
    <property type="match status" value="1"/>
</dbReference>
<dbReference type="SUPFAM" id="SSF58104">
    <property type="entry name" value="Methyl-accepting chemotaxis protein (MCP) signaling domain"/>
    <property type="match status" value="1"/>
</dbReference>
<dbReference type="AlphaFoldDB" id="A0A2U1V773"/>
<protein>
    <submittedName>
        <fullName evidence="7">Chemotaxis protein</fullName>
    </submittedName>
</protein>
<dbReference type="Pfam" id="PF00015">
    <property type="entry name" value="MCPsignal"/>
    <property type="match status" value="1"/>
</dbReference>
<dbReference type="EMBL" id="PDOA01000003">
    <property type="protein sequence ID" value="PWC29741.1"/>
    <property type="molecule type" value="Genomic_DNA"/>
</dbReference>
<proteinExistence type="inferred from homology"/>
<accession>A0A2U1V773</accession>
<evidence type="ECO:0000256" key="1">
    <source>
        <dbReference type="ARBA" id="ARBA00023224"/>
    </source>
</evidence>
<dbReference type="PANTHER" id="PTHR32089:SF112">
    <property type="entry name" value="LYSOZYME-LIKE PROTEIN-RELATED"/>
    <property type="match status" value="1"/>
</dbReference>
<keyword evidence="1 3" id="KW-0807">Transducer</keyword>
<dbReference type="GO" id="GO:0007165">
    <property type="term" value="P:signal transduction"/>
    <property type="evidence" value="ECO:0007669"/>
    <property type="project" value="UniProtKB-KW"/>
</dbReference>
<dbReference type="Gene3D" id="1.10.287.950">
    <property type="entry name" value="Methyl-accepting chemotaxis protein"/>
    <property type="match status" value="1"/>
</dbReference>
<name>A0A2U1V773_9PROT</name>
<sequence>MRILLNLPVAQKLLLSALLAIGLLGLLVARSDAGLSAVAQESQTLKVAAEADAALREVRFALARAGIATRSAIAAQSPAAVEGATRELEQWLAEARRLLGQGGQGDPKRAEAQMLLERYRTLAMELARLRRDLLEARDQQLFPAFRAYGRQLEPALGMVEYAALPGEERGALRDRLQSLHMAAGELRNAVQHHLITDEDAPLQRMRQAVAQIEAHRQGLERSLPGLRDAGLAADLRQLSGLAERMGTLAADVAALNLRRQAMVQEAVAVRVSIDRQMDGLSEALAATARRTEVALQEDLLSLRQGGQWTGGAVVLVLLLSAWGMGRLVGAPMRRLAAALGRITAGEAAQPVPEQHRRDEIGAIASAAEALRVHMRQSYLQKQMMEQLPIAIVTADPRDDFRINYMNAAMRGVLKDRIAHLLPCRPEEVLGKSFDIFHRDPARQRALMADGSRLPYRARITAGGETMELNVSAIRDPSGAYVGPMLVWTMVTEQARLADTFEADVKSVVETFVTRAGEMQEAAGRLTATARQSQEEASTVADAASRANSDVQAVAAAAEEMAASIVEITRRVSEAAGVTQQAVAEAQATDATMRSLTEAAARIGDVVKLIGDIAGQTNLLALNATIEAARAGEAGKGFAVVASEVKNLAGQTARATEEISSQIAEMQAATSRAVEAIRGIGSTVERTNGIATAIAAAVEEQGAATQEIARAAAQVAEATGTVSSRIGSVRMAAAETGGSAGHVLEAARELSGQASALRSRSDSFLQAVRA</sequence>
<dbReference type="Pfam" id="PF00672">
    <property type="entry name" value="HAMP"/>
    <property type="match status" value="1"/>
</dbReference>
<dbReference type="PROSITE" id="PS50111">
    <property type="entry name" value="CHEMOTAXIS_TRANSDUC_2"/>
    <property type="match status" value="1"/>
</dbReference>
<evidence type="ECO:0000313" key="7">
    <source>
        <dbReference type="EMBL" id="PWC29741.1"/>
    </source>
</evidence>
<gene>
    <name evidence="7" type="ORF">CR165_07375</name>
</gene>
<dbReference type="InterPro" id="IPR035965">
    <property type="entry name" value="PAS-like_dom_sf"/>
</dbReference>